<sequence>MAVLSDYEEPTMTVPSTKQFNGVLDSSNPLGFIETAFEFSARESKLFQSDSVVNDVSSIVRGLKEKVDAEEKAARDKKAAREMKVNGNGAAKDATMKEDSTEEKKSDKIGIYRNR</sequence>
<proteinExistence type="predicted"/>
<feature type="compositionally biased region" description="Basic and acidic residues" evidence="1">
    <location>
        <begin position="70"/>
        <end position="84"/>
    </location>
</feature>
<dbReference type="Proteomes" id="UP001237642">
    <property type="component" value="Unassembled WGS sequence"/>
</dbReference>
<comment type="caution">
    <text evidence="2">The sequence shown here is derived from an EMBL/GenBank/DDBJ whole genome shotgun (WGS) entry which is preliminary data.</text>
</comment>
<reference evidence="2" key="1">
    <citation type="submission" date="2023-02" db="EMBL/GenBank/DDBJ databases">
        <title>Genome of toxic invasive species Heracleum sosnowskyi carries increased number of genes despite the absence of recent whole-genome duplications.</title>
        <authorList>
            <person name="Schelkunov M."/>
            <person name="Shtratnikova V."/>
            <person name="Makarenko M."/>
            <person name="Klepikova A."/>
            <person name="Omelchenko D."/>
            <person name="Novikova G."/>
            <person name="Obukhova E."/>
            <person name="Bogdanov V."/>
            <person name="Penin A."/>
            <person name="Logacheva M."/>
        </authorList>
    </citation>
    <scope>NUCLEOTIDE SEQUENCE</scope>
    <source>
        <strain evidence="2">Hsosn_3</strain>
        <tissue evidence="2">Leaf</tissue>
    </source>
</reference>
<dbReference type="EMBL" id="JAUIZM010000009">
    <property type="protein sequence ID" value="KAK1366472.1"/>
    <property type="molecule type" value="Genomic_DNA"/>
</dbReference>
<dbReference type="AlphaFoldDB" id="A0AAD8HFI1"/>
<feature type="compositionally biased region" description="Basic and acidic residues" evidence="1">
    <location>
        <begin position="94"/>
        <end position="115"/>
    </location>
</feature>
<keyword evidence="3" id="KW-1185">Reference proteome</keyword>
<evidence type="ECO:0000256" key="1">
    <source>
        <dbReference type="SAM" id="MobiDB-lite"/>
    </source>
</evidence>
<evidence type="ECO:0000313" key="2">
    <source>
        <dbReference type="EMBL" id="KAK1366472.1"/>
    </source>
</evidence>
<name>A0AAD8HFI1_9APIA</name>
<evidence type="ECO:0000313" key="3">
    <source>
        <dbReference type="Proteomes" id="UP001237642"/>
    </source>
</evidence>
<reference evidence="2" key="2">
    <citation type="submission" date="2023-05" db="EMBL/GenBank/DDBJ databases">
        <authorList>
            <person name="Schelkunov M.I."/>
        </authorList>
    </citation>
    <scope>NUCLEOTIDE SEQUENCE</scope>
    <source>
        <strain evidence="2">Hsosn_3</strain>
        <tissue evidence="2">Leaf</tissue>
    </source>
</reference>
<gene>
    <name evidence="2" type="ORF">POM88_042033</name>
</gene>
<accession>A0AAD8HFI1</accession>
<organism evidence="2 3">
    <name type="scientific">Heracleum sosnowskyi</name>
    <dbReference type="NCBI Taxonomy" id="360622"/>
    <lineage>
        <taxon>Eukaryota</taxon>
        <taxon>Viridiplantae</taxon>
        <taxon>Streptophyta</taxon>
        <taxon>Embryophyta</taxon>
        <taxon>Tracheophyta</taxon>
        <taxon>Spermatophyta</taxon>
        <taxon>Magnoliopsida</taxon>
        <taxon>eudicotyledons</taxon>
        <taxon>Gunneridae</taxon>
        <taxon>Pentapetalae</taxon>
        <taxon>asterids</taxon>
        <taxon>campanulids</taxon>
        <taxon>Apiales</taxon>
        <taxon>Apiaceae</taxon>
        <taxon>Apioideae</taxon>
        <taxon>apioid superclade</taxon>
        <taxon>Tordylieae</taxon>
        <taxon>Tordyliinae</taxon>
        <taxon>Heracleum</taxon>
    </lineage>
</organism>
<protein>
    <submittedName>
        <fullName evidence="2">Uncharacterized protein</fullName>
    </submittedName>
</protein>
<feature type="region of interest" description="Disordered" evidence="1">
    <location>
        <begin position="70"/>
        <end position="115"/>
    </location>
</feature>